<dbReference type="EMBL" id="CP003235">
    <property type="protein sequence ID" value="AFC28491.1"/>
    <property type="molecule type" value="Genomic_DNA"/>
</dbReference>
<dbReference type="NCBIfam" id="NF041644">
    <property type="entry name" value="CBO0543_fam"/>
    <property type="match status" value="1"/>
</dbReference>
<feature type="transmembrane region" description="Helical" evidence="1">
    <location>
        <begin position="58"/>
        <end position="75"/>
    </location>
</feature>
<feature type="transmembrane region" description="Helical" evidence="1">
    <location>
        <begin position="115"/>
        <end position="131"/>
    </location>
</feature>
<evidence type="ECO:0000256" key="1">
    <source>
        <dbReference type="SAM" id="Phobius"/>
    </source>
</evidence>
<evidence type="ECO:0000313" key="3">
    <source>
        <dbReference type="Proteomes" id="UP000007523"/>
    </source>
</evidence>
<keyword evidence="1" id="KW-0812">Transmembrane</keyword>
<evidence type="ECO:0000313" key="2">
    <source>
        <dbReference type="EMBL" id="AFC28491.1"/>
    </source>
</evidence>
<dbReference type="AlphaFoldDB" id="H6N9W3"/>
<keyword evidence="1" id="KW-0472">Membrane</keyword>
<dbReference type="HOGENOM" id="CLU_111598_0_0_9"/>
<feature type="transmembrane region" description="Helical" evidence="1">
    <location>
        <begin position="138"/>
        <end position="156"/>
    </location>
</feature>
<accession>H6N9W3</accession>
<sequence>MVTLACFLRVKGWKDLDRFHSTVLYMISANVLYFVFTTNYLLWAFVPDVPLYPILNELLYTLIVFPCSVVLFLKGCPEEKGLPVWHYLKWVAFFAVPEALYAYTGHIAYGHGWSWGWSAAFDLMMFPMLWLHSRRPVLAYVLSVGITTLLLLLFRVPLAGLMEFDGATSGGPDWFTLTSPLSAWFYEG</sequence>
<feature type="transmembrane region" description="Helical" evidence="1">
    <location>
        <begin position="23"/>
        <end position="46"/>
    </location>
</feature>
<keyword evidence="1" id="KW-1133">Transmembrane helix</keyword>
<protein>
    <submittedName>
        <fullName evidence="2">Uncharacterized protein</fullName>
    </submittedName>
</protein>
<reference evidence="2 3" key="1">
    <citation type="journal article" date="2012" name="J. Bacteriol.">
        <title>Complete Genome Sequence of Paenibacillus mucilaginosus 3016, a Bacterium Functional as Microbial Fertilizer.</title>
        <authorList>
            <person name="Ma M."/>
            <person name="Wang Z."/>
            <person name="Li L."/>
            <person name="Jiang X."/>
            <person name="Guan D."/>
            <person name="Cao F."/>
            <person name="Chen H."/>
            <person name="Wang X."/>
            <person name="Shen D."/>
            <person name="Du B."/>
            <person name="Li J."/>
        </authorList>
    </citation>
    <scope>NUCLEOTIDE SEQUENCE [LARGE SCALE GENOMIC DNA]</scope>
    <source>
        <strain evidence="2 3">3016</strain>
    </source>
</reference>
<organism evidence="2 3">
    <name type="scientific">Paenibacillus mucilaginosus 3016</name>
    <dbReference type="NCBI Taxonomy" id="1116391"/>
    <lineage>
        <taxon>Bacteria</taxon>
        <taxon>Bacillati</taxon>
        <taxon>Bacillota</taxon>
        <taxon>Bacilli</taxon>
        <taxon>Bacillales</taxon>
        <taxon>Paenibacillaceae</taxon>
        <taxon>Paenibacillus</taxon>
    </lineage>
</organism>
<name>H6N9W3_9BACL</name>
<dbReference type="Proteomes" id="UP000007523">
    <property type="component" value="Chromosome"/>
</dbReference>
<feature type="transmembrane region" description="Helical" evidence="1">
    <location>
        <begin position="87"/>
        <end position="109"/>
    </location>
</feature>
<dbReference type="KEGG" id="pmq:PM3016_1568"/>
<gene>
    <name evidence="2" type="ORF">PM3016_1568</name>
</gene>
<dbReference type="InterPro" id="IPR048147">
    <property type="entry name" value="CBO0543-like"/>
</dbReference>
<proteinExistence type="predicted"/>
<keyword evidence="3" id="KW-1185">Reference proteome</keyword>